<feature type="domain" description="YCII-related" evidence="2">
    <location>
        <begin position="1"/>
        <end position="88"/>
    </location>
</feature>
<reference evidence="3 4" key="1">
    <citation type="submission" date="2019-08" db="EMBL/GenBank/DDBJ databases">
        <title>In-depth cultivation of the pig gut microbiome towards novel bacterial diversity and tailored functional studies.</title>
        <authorList>
            <person name="Wylensek D."/>
            <person name="Hitch T.C.A."/>
            <person name="Clavel T."/>
        </authorList>
    </citation>
    <scope>NUCLEOTIDE SEQUENCE [LARGE SCALE GENOMIC DNA]</scope>
    <source>
        <strain evidence="3 4">Oil+RF-744-WCA-WT-11</strain>
    </source>
</reference>
<evidence type="ECO:0000313" key="4">
    <source>
        <dbReference type="Proteomes" id="UP000481852"/>
    </source>
</evidence>
<name>A0A6L5X2Z5_9FIRM</name>
<accession>A0A6L5X2Z5</accession>
<proteinExistence type="inferred from homology"/>
<evidence type="ECO:0000259" key="2">
    <source>
        <dbReference type="Pfam" id="PF03795"/>
    </source>
</evidence>
<dbReference type="SUPFAM" id="SSF54909">
    <property type="entry name" value="Dimeric alpha+beta barrel"/>
    <property type="match status" value="1"/>
</dbReference>
<dbReference type="Pfam" id="PF03795">
    <property type="entry name" value="YCII"/>
    <property type="match status" value="1"/>
</dbReference>
<dbReference type="PANTHER" id="PTHR33606:SF3">
    <property type="entry name" value="PROTEIN YCII"/>
    <property type="match status" value="1"/>
</dbReference>
<comment type="caution">
    <text evidence="3">The sequence shown here is derived from an EMBL/GenBank/DDBJ whole genome shotgun (WGS) entry which is preliminary data.</text>
</comment>
<dbReference type="InterPro" id="IPR011008">
    <property type="entry name" value="Dimeric_a/b-barrel"/>
</dbReference>
<evidence type="ECO:0000313" key="3">
    <source>
        <dbReference type="EMBL" id="MSS13995.1"/>
    </source>
</evidence>
<keyword evidence="4" id="KW-1185">Reference proteome</keyword>
<dbReference type="InterPro" id="IPR005545">
    <property type="entry name" value="YCII"/>
</dbReference>
<dbReference type="Gene3D" id="3.30.70.1060">
    <property type="entry name" value="Dimeric alpha+beta barrel"/>
    <property type="match status" value="1"/>
</dbReference>
<dbReference type="PANTHER" id="PTHR33606">
    <property type="entry name" value="PROTEIN YCII"/>
    <property type="match status" value="1"/>
</dbReference>
<protein>
    <recommendedName>
        <fullName evidence="2">YCII-related domain-containing protein</fullName>
    </recommendedName>
</protein>
<dbReference type="RefSeq" id="WP_154522879.1">
    <property type="nucleotide sequence ID" value="NZ_VULZ01000002.1"/>
</dbReference>
<dbReference type="AlphaFoldDB" id="A0A6L5X2Z5"/>
<dbReference type="Proteomes" id="UP000481852">
    <property type="component" value="Unassembled WGS sequence"/>
</dbReference>
<organism evidence="3 4">
    <name type="scientific">Porcincola intestinalis</name>
    <dbReference type="NCBI Taxonomy" id="2606632"/>
    <lineage>
        <taxon>Bacteria</taxon>
        <taxon>Bacillati</taxon>
        <taxon>Bacillota</taxon>
        <taxon>Clostridia</taxon>
        <taxon>Lachnospirales</taxon>
        <taxon>Lachnospiraceae</taxon>
        <taxon>Porcincola</taxon>
    </lineage>
</organism>
<gene>
    <name evidence="3" type="ORF">FYJ35_02885</name>
</gene>
<dbReference type="EMBL" id="VULZ01000002">
    <property type="protein sequence ID" value="MSS13995.1"/>
    <property type="molecule type" value="Genomic_DNA"/>
</dbReference>
<sequence>MQFIITAYDGSDPDALSRRMNVRPKHLENIAKVKEAGHVICAGGITDPEGLLKGSFLVMDFGTRAKLDEYMESEPYVTENVWQDIRIETCNVVVMGTIKK</sequence>
<evidence type="ECO:0000256" key="1">
    <source>
        <dbReference type="ARBA" id="ARBA00007689"/>
    </source>
</evidence>
<comment type="similarity">
    <text evidence="1">Belongs to the YciI family.</text>
</comment>
<dbReference type="InterPro" id="IPR051807">
    <property type="entry name" value="Sec-metab_biosynth-assoc"/>
</dbReference>